<protein>
    <submittedName>
        <fullName evidence="1">Uncharacterized protein</fullName>
    </submittedName>
</protein>
<keyword evidence="2" id="KW-1185">Reference proteome</keyword>
<proteinExistence type="predicted"/>
<gene>
    <name evidence="1" type="ORF">SpAn4DRAFT_3191</name>
</gene>
<dbReference type="Proteomes" id="UP000049855">
    <property type="component" value="Unassembled WGS sequence"/>
</dbReference>
<dbReference type="AlphaFoldDB" id="A0A0U1KZ87"/>
<evidence type="ECO:0000313" key="2">
    <source>
        <dbReference type="Proteomes" id="UP000049855"/>
    </source>
</evidence>
<reference evidence="2" key="1">
    <citation type="submission" date="2015-03" db="EMBL/GenBank/DDBJ databases">
        <authorList>
            <person name="Nijsse Bart"/>
        </authorList>
    </citation>
    <scope>NUCLEOTIDE SEQUENCE [LARGE SCALE GENOMIC DNA]</scope>
</reference>
<organism evidence="1 2">
    <name type="scientific">Sporomusa ovata</name>
    <dbReference type="NCBI Taxonomy" id="2378"/>
    <lineage>
        <taxon>Bacteria</taxon>
        <taxon>Bacillati</taxon>
        <taxon>Bacillota</taxon>
        <taxon>Negativicutes</taxon>
        <taxon>Selenomonadales</taxon>
        <taxon>Sporomusaceae</taxon>
        <taxon>Sporomusa</taxon>
    </lineage>
</organism>
<accession>A0A0U1KZ87</accession>
<dbReference type="EMBL" id="CTRP01000011">
    <property type="protein sequence ID" value="CQR72731.1"/>
    <property type="molecule type" value="Genomic_DNA"/>
</dbReference>
<sequence>MKLCKATVLDVDHCCVIPWKEHLKTTFKPLMEGYWAGVENGSFEYGGYCLMNYTKHSLYAGQPLDEMEKEI</sequence>
<evidence type="ECO:0000313" key="1">
    <source>
        <dbReference type="EMBL" id="CQR72731.1"/>
    </source>
</evidence>
<name>A0A0U1KZ87_9FIRM</name>